<dbReference type="SUPFAM" id="SSF52129">
    <property type="entry name" value="Caspase-like"/>
    <property type="match status" value="1"/>
</dbReference>
<comment type="similarity">
    <text evidence="1">Belongs to the bacterial solute-binding protein 3 family.</text>
</comment>
<evidence type="ECO:0000256" key="2">
    <source>
        <dbReference type="ARBA" id="ARBA00022448"/>
    </source>
</evidence>
<feature type="region of interest" description="Disordered" evidence="4">
    <location>
        <begin position="216"/>
        <end position="275"/>
    </location>
</feature>
<accession>A0A8H9LGK9</accession>
<name>A0A8H9LGK9_9ACTN</name>
<dbReference type="InterPro" id="IPR001638">
    <property type="entry name" value="Solute-binding_3/MltF_N"/>
</dbReference>
<dbReference type="InterPro" id="IPR051455">
    <property type="entry name" value="Bact_solute-bind_prot3"/>
</dbReference>
<evidence type="ECO:0000259" key="5">
    <source>
        <dbReference type="SMART" id="SM00062"/>
    </source>
</evidence>
<evidence type="ECO:0000313" key="7">
    <source>
        <dbReference type="Proteomes" id="UP000653480"/>
    </source>
</evidence>
<feature type="domain" description="Solute-binding protein family 3/N-terminal" evidence="5">
    <location>
        <begin position="308"/>
        <end position="522"/>
    </location>
</feature>
<keyword evidence="3" id="KW-0732">Signal</keyword>
<evidence type="ECO:0000313" key="6">
    <source>
        <dbReference type="EMBL" id="GGO26735.1"/>
    </source>
</evidence>
<comment type="caution">
    <text evidence="6">The sequence shown here is derived from an EMBL/GenBank/DDBJ whole genome shotgun (WGS) entry which is preliminary data.</text>
</comment>
<dbReference type="GO" id="GO:0030288">
    <property type="term" value="C:outer membrane-bounded periplasmic space"/>
    <property type="evidence" value="ECO:0007669"/>
    <property type="project" value="TreeGrafter"/>
</dbReference>
<reference evidence="6" key="1">
    <citation type="journal article" date="2014" name="Int. J. Syst. Evol. Microbiol.">
        <title>Complete genome sequence of Corynebacterium casei LMG S-19264T (=DSM 44701T), isolated from a smear-ripened cheese.</title>
        <authorList>
            <consortium name="US DOE Joint Genome Institute (JGI-PGF)"/>
            <person name="Walter F."/>
            <person name="Albersmeier A."/>
            <person name="Kalinowski J."/>
            <person name="Ruckert C."/>
        </authorList>
    </citation>
    <scope>NUCLEOTIDE SEQUENCE</scope>
    <source>
        <strain evidence="6">CGMCC 4.7138</strain>
    </source>
</reference>
<evidence type="ECO:0000256" key="4">
    <source>
        <dbReference type="SAM" id="MobiDB-lite"/>
    </source>
</evidence>
<dbReference type="PANTHER" id="PTHR30085:SF6">
    <property type="entry name" value="ABC TRANSPORTER GLUTAMINE-BINDING PROTEIN GLNH"/>
    <property type="match status" value="1"/>
</dbReference>
<dbReference type="GO" id="GO:0006865">
    <property type="term" value="P:amino acid transport"/>
    <property type="evidence" value="ECO:0007669"/>
    <property type="project" value="TreeGrafter"/>
</dbReference>
<gene>
    <name evidence="6" type="ORF">GCM10011574_59520</name>
</gene>
<keyword evidence="2" id="KW-0813">Transport</keyword>
<evidence type="ECO:0000256" key="1">
    <source>
        <dbReference type="ARBA" id="ARBA00010333"/>
    </source>
</evidence>
<reference evidence="6" key="2">
    <citation type="submission" date="2020-09" db="EMBL/GenBank/DDBJ databases">
        <authorList>
            <person name="Sun Q."/>
            <person name="Zhou Y."/>
        </authorList>
    </citation>
    <scope>NUCLEOTIDE SEQUENCE</scope>
    <source>
        <strain evidence="6">CGMCC 4.7138</strain>
    </source>
</reference>
<dbReference type="GO" id="GO:0005576">
    <property type="term" value="C:extracellular region"/>
    <property type="evidence" value="ECO:0007669"/>
    <property type="project" value="TreeGrafter"/>
</dbReference>
<dbReference type="GO" id="GO:0004197">
    <property type="term" value="F:cysteine-type endopeptidase activity"/>
    <property type="evidence" value="ECO:0007669"/>
    <property type="project" value="InterPro"/>
</dbReference>
<dbReference type="Proteomes" id="UP000653480">
    <property type="component" value="Unassembled WGS sequence"/>
</dbReference>
<protein>
    <recommendedName>
        <fullName evidence="5">Solute-binding protein family 3/N-terminal domain-containing protein</fullName>
    </recommendedName>
</protein>
<dbReference type="NCBIfam" id="NF047832">
    <property type="entry name" value="caspase_w_EACC1"/>
    <property type="match status" value="1"/>
</dbReference>
<dbReference type="InterPro" id="IPR011600">
    <property type="entry name" value="Pept_C14_caspase"/>
</dbReference>
<evidence type="ECO:0000256" key="3">
    <source>
        <dbReference type="ARBA" id="ARBA00022729"/>
    </source>
</evidence>
<dbReference type="RefSeq" id="WP_167748440.1">
    <property type="nucleotide sequence ID" value="NZ_BMMN01000014.1"/>
</dbReference>
<dbReference type="InterPro" id="IPR029030">
    <property type="entry name" value="Caspase-like_dom_sf"/>
</dbReference>
<proteinExistence type="inferred from homology"/>
<dbReference type="AlphaFoldDB" id="A0A8H9LGK9"/>
<sequence length="550" mass="59247">MSRKPLLDGRGSRAVLIGAGTFRDPELPDIPAVRRNLEDLREVLTHPVHGLLTADHCQILADPADQAAVGVALTAAVREAEDLLLVYYCGHGVLDDTGVLHFALTGTDAEHVGFSAIHVDLVKRMVGSARAKARVLLLDCCFSGQAVTVMSNRRSLALGQLDLTGTYTLTSTPATALSHAPLGARNTAFTGALLNALRMPGPLTLDQIHRHIDQELVGRGLPRPQRRSVGTAGNLTVTRGPIKPPPPPAVTQLSSRQGLRPATSRSRKKAPSATAKTGRALLAMLPLVLLPGSTYVPQAPDSFLDATRVVAGVWKDDGNRNSEADSSYNKKAIKGLLTLAGFKGGFTFKKVAREDAIRTLASNEVHIAGTLGITAPRERQVDFVGPLASARLGVLVRHQERGIEKTSDLSGRRVCTVAGSTTLVYLTKEMRVQITAPRSLGDCLTRLYQRTVDAIVGDRLTLAGIHLAEQQGTKFINGIRFGPRESTGFAIPKGDHDTCERLRIALQKYVGSKDWREHFSERLPLTQDFLEAQPTLEEINEVSCRASAAD</sequence>
<dbReference type="Pfam" id="PF00656">
    <property type="entry name" value="Peptidase_C14"/>
    <property type="match status" value="1"/>
</dbReference>
<keyword evidence="7" id="KW-1185">Reference proteome</keyword>
<dbReference type="PANTHER" id="PTHR30085">
    <property type="entry name" value="AMINO ACID ABC TRANSPORTER PERMEASE"/>
    <property type="match status" value="1"/>
</dbReference>
<dbReference type="EMBL" id="BMMN01000014">
    <property type="protein sequence ID" value="GGO26735.1"/>
    <property type="molecule type" value="Genomic_DNA"/>
</dbReference>
<dbReference type="SMART" id="SM00062">
    <property type="entry name" value="PBPb"/>
    <property type="match status" value="1"/>
</dbReference>
<dbReference type="SUPFAM" id="SSF53850">
    <property type="entry name" value="Periplasmic binding protein-like II"/>
    <property type="match status" value="1"/>
</dbReference>
<organism evidence="6 7">
    <name type="scientific">Microbispora bryophytorum</name>
    <dbReference type="NCBI Taxonomy" id="1460882"/>
    <lineage>
        <taxon>Bacteria</taxon>
        <taxon>Bacillati</taxon>
        <taxon>Actinomycetota</taxon>
        <taxon>Actinomycetes</taxon>
        <taxon>Streptosporangiales</taxon>
        <taxon>Streptosporangiaceae</taxon>
        <taxon>Microbispora</taxon>
    </lineage>
</organism>
<dbReference type="Gene3D" id="3.40.190.10">
    <property type="entry name" value="Periplasmic binding protein-like II"/>
    <property type="match status" value="2"/>
</dbReference>
<dbReference type="Gene3D" id="3.40.50.1460">
    <property type="match status" value="1"/>
</dbReference>
<dbReference type="GO" id="GO:0006508">
    <property type="term" value="P:proteolysis"/>
    <property type="evidence" value="ECO:0007669"/>
    <property type="project" value="InterPro"/>
</dbReference>